<keyword evidence="8" id="KW-1185">Reference proteome</keyword>
<name>A0A923LTY8_9FIRM</name>
<evidence type="ECO:0000313" key="7">
    <source>
        <dbReference type="EMBL" id="MBC5724401.1"/>
    </source>
</evidence>
<dbReference type="EMBL" id="JACOPL010000002">
    <property type="protein sequence ID" value="MBC5724401.1"/>
    <property type="molecule type" value="Genomic_DNA"/>
</dbReference>
<evidence type="ECO:0000256" key="3">
    <source>
        <dbReference type="ARBA" id="ARBA00022692"/>
    </source>
</evidence>
<keyword evidence="5 6" id="KW-0472">Membrane</keyword>
<dbReference type="GO" id="GO:0005886">
    <property type="term" value="C:plasma membrane"/>
    <property type="evidence" value="ECO:0007669"/>
    <property type="project" value="UniProtKB-SubCell"/>
</dbReference>
<evidence type="ECO:0000256" key="2">
    <source>
        <dbReference type="ARBA" id="ARBA00009142"/>
    </source>
</evidence>
<organism evidence="7 8">
    <name type="scientific">Agathobaculum faecis</name>
    <dbReference type="NCBI Taxonomy" id="2763013"/>
    <lineage>
        <taxon>Bacteria</taxon>
        <taxon>Bacillati</taxon>
        <taxon>Bacillota</taxon>
        <taxon>Clostridia</taxon>
        <taxon>Eubacteriales</taxon>
        <taxon>Butyricicoccaceae</taxon>
        <taxon>Agathobaculum</taxon>
    </lineage>
</organism>
<evidence type="ECO:0000256" key="4">
    <source>
        <dbReference type="ARBA" id="ARBA00022989"/>
    </source>
</evidence>
<proteinExistence type="inferred from homology"/>
<evidence type="ECO:0000256" key="1">
    <source>
        <dbReference type="ARBA" id="ARBA00004141"/>
    </source>
</evidence>
<keyword evidence="4 6" id="KW-1133">Transmembrane helix</keyword>
<dbReference type="InterPro" id="IPR002781">
    <property type="entry name" value="TM_pro_TauE-like"/>
</dbReference>
<comment type="caution">
    <text evidence="7">The sequence shown here is derived from an EMBL/GenBank/DDBJ whole genome shotgun (WGS) entry which is preliminary data.</text>
</comment>
<dbReference type="InterPro" id="IPR051598">
    <property type="entry name" value="TSUP/Inactive_protease-like"/>
</dbReference>
<evidence type="ECO:0000256" key="6">
    <source>
        <dbReference type="RuleBase" id="RU363041"/>
    </source>
</evidence>
<dbReference type="Pfam" id="PF01925">
    <property type="entry name" value="TauE"/>
    <property type="match status" value="1"/>
</dbReference>
<evidence type="ECO:0000256" key="5">
    <source>
        <dbReference type="ARBA" id="ARBA00023136"/>
    </source>
</evidence>
<protein>
    <recommendedName>
        <fullName evidence="6">Probable membrane transporter protein</fullName>
    </recommendedName>
</protein>
<gene>
    <name evidence="7" type="ORF">H8S45_02810</name>
</gene>
<sequence length="126" mass="13173">MMTVIAVAAGLLTGILSGFGIGGGSLLLLYLTLFAGVDQYQAGGINLLYFIACAPAALYSHIKNGLVQKDAVKWCVAAGVLTSIAAALAAARMDTGWLRRAFGVFLLYIGAKELFTKRKQSGTEGK</sequence>
<comment type="similarity">
    <text evidence="2 6">Belongs to the 4-toluene sulfonate uptake permease (TSUP) (TC 2.A.102) family.</text>
</comment>
<evidence type="ECO:0000313" key="8">
    <source>
        <dbReference type="Proteomes" id="UP000606499"/>
    </source>
</evidence>
<dbReference type="PANTHER" id="PTHR43701:SF2">
    <property type="entry name" value="MEMBRANE TRANSPORTER PROTEIN YJNA-RELATED"/>
    <property type="match status" value="1"/>
</dbReference>
<dbReference type="Proteomes" id="UP000606499">
    <property type="component" value="Unassembled WGS sequence"/>
</dbReference>
<dbReference type="PANTHER" id="PTHR43701">
    <property type="entry name" value="MEMBRANE TRANSPORTER PROTEIN MJ0441-RELATED"/>
    <property type="match status" value="1"/>
</dbReference>
<keyword evidence="3 6" id="KW-0812">Transmembrane</keyword>
<feature type="transmembrane region" description="Helical" evidence="6">
    <location>
        <begin position="97"/>
        <end position="115"/>
    </location>
</feature>
<dbReference type="AlphaFoldDB" id="A0A923LTY8"/>
<feature type="transmembrane region" description="Helical" evidence="6">
    <location>
        <begin position="42"/>
        <end position="59"/>
    </location>
</feature>
<reference evidence="7" key="1">
    <citation type="submission" date="2020-08" db="EMBL/GenBank/DDBJ databases">
        <title>Genome public.</title>
        <authorList>
            <person name="Liu C."/>
            <person name="Sun Q."/>
        </authorList>
    </citation>
    <scope>NUCLEOTIDE SEQUENCE</scope>
    <source>
        <strain evidence="7">NSJ-28</strain>
    </source>
</reference>
<feature type="transmembrane region" description="Helical" evidence="6">
    <location>
        <begin position="71"/>
        <end position="91"/>
    </location>
</feature>
<comment type="subcellular location">
    <subcellularLocation>
        <location evidence="6">Cell membrane</location>
        <topology evidence="6">Multi-pass membrane protein</topology>
    </subcellularLocation>
    <subcellularLocation>
        <location evidence="1">Membrane</location>
        <topology evidence="1">Multi-pass membrane protein</topology>
    </subcellularLocation>
</comment>
<accession>A0A923LTY8</accession>
<keyword evidence="6" id="KW-1003">Cell membrane</keyword>